<evidence type="ECO:0000313" key="6">
    <source>
        <dbReference type="EMBL" id="PZP53118.1"/>
    </source>
</evidence>
<keyword evidence="1" id="KW-0963">Cytoplasm</keyword>
<evidence type="ECO:0000256" key="2">
    <source>
        <dbReference type="ARBA" id="ARBA00022833"/>
    </source>
</evidence>
<evidence type="ECO:0000256" key="1">
    <source>
        <dbReference type="ARBA" id="ARBA00022490"/>
    </source>
</evidence>
<evidence type="ECO:0000256" key="3">
    <source>
        <dbReference type="ARBA" id="ARBA00023157"/>
    </source>
</evidence>
<dbReference type="GO" id="GO:0051082">
    <property type="term" value="F:unfolded protein binding"/>
    <property type="evidence" value="ECO:0007669"/>
    <property type="project" value="InterPro"/>
</dbReference>
<comment type="caution">
    <text evidence="6">The sequence shown here is derived from an EMBL/GenBank/DDBJ whole genome shotgun (WGS) entry which is preliminary data.</text>
</comment>
<dbReference type="GO" id="GO:0005737">
    <property type="term" value="C:cytoplasm"/>
    <property type="evidence" value="ECO:0007669"/>
    <property type="project" value="InterPro"/>
</dbReference>
<keyword evidence="4" id="KW-0143">Chaperone</keyword>
<dbReference type="InterPro" id="IPR016154">
    <property type="entry name" value="Heat_shock_Hsp33_C"/>
</dbReference>
<dbReference type="SUPFAM" id="SSF64397">
    <property type="entry name" value="Hsp33 domain"/>
    <property type="match status" value="1"/>
</dbReference>
<organism evidence="6 7">
    <name type="scientific">Micavibrio aeruginosavorus</name>
    <dbReference type="NCBI Taxonomy" id="349221"/>
    <lineage>
        <taxon>Bacteria</taxon>
        <taxon>Pseudomonadati</taxon>
        <taxon>Bdellovibrionota</taxon>
        <taxon>Bdellovibrionia</taxon>
        <taxon>Bdellovibrionales</taxon>
        <taxon>Pseudobdellovibrionaceae</taxon>
        <taxon>Micavibrio</taxon>
    </lineage>
</organism>
<dbReference type="Gene3D" id="1.10.287.480">
    <property type="entry name" value="helix hairpin bin"/>
    <property type="match status" value="1"/>
</dbReference>
<dbReference type="GO" id="GO:0044183">
    <property type="term" value="F:protein folding chaperone"/>
    <property type="evidence" value="ECO:0007669"/>
    <property type="project" value="TreeGrafter"/>
</dbReference>
<keyword evidence="5" id="KW-0676">Redox-active center</keyword>
<sequence>MSEEFEPTEAPLQAAEPAIVSFPLPDDSHIQTFHLENANLRGRIIRIGKVLNDIIKPHNYPEAIEGLVAEAVTLALLLGSMLKYEGTFILQAQGDGAVKRIVSDMTSKNEVRGTAGFDAEKLNEVLKLEKPNLRDLMGRGYLAFTVDQGEFAERYQGIIELQVESLKASIQHYFAQSEQINTAINLATKRDEDGNWRAGAIMLQHMPEHEKIPQDAKPIAENWLRASILLETCKEEELLDPRLSDDTLLYRLFHEEGIRVFPQQNITKGCRCTPEKLQNVLKTLSEEDKQEAAIDGKITMTCEFCNRHFDFKREEI</sequence>
<dbReference type="InterPro" id="IPR000397">
    <property type="entry name" value="Heat_shock_Hsp33"/>
</dbReference>
<dbReference type="PANTHER" id="PTHR30111:SF1">
    <property type="entry name" value="33 KDA CHAPERONIN"/>
    <property type="match status" value="1"/>
</dbReference>
<dbReference type="PIRSF" id="PIRSF005261">
    <property type="entry name" value="Heat_shock_Hsp33"/>
    <property type="match status" value="1"/>
</dbReference>
<protein>
    <submittedName>
        <fullName evidence="6">Molecular chaperone</fullName>
    </submittedName>
</protein>
<dbReference type="Gene3D" id="3.90.1280.10">
    <property type="entry name" value="HSP33 redox switch-like"/>
    <property type="match status" value="1"/>
</dbReference>
<dbReference type="Pfam" id="PF01430">
    <property type="entry name" value="HSP33"/>
    <property type="match status" value="1"/>
</dbReference>
<evidence type="ECO:0000256" key="4">
    <source>
        <dbReference type="ARBA" id="ARBA00023186"/>
    </source>
</evidence>
<keyword evidence="3" id="KW-1015">Disulfide bond</keyword>
<keyword evidence="2" id="KW-0862">Zinc</keyword>
<dbReference type="InterPro" id="IPR023212">
    <property type="entry name" value="Hsp33_helix_hairpin_bin_dom_sf"/>
</dbReference>
<evidence type="ECO:0000313" key="7">
    <source>
        <dbReference type="Proteomes" id="UP000249739"/>
    </source>
</evidence>
<dbReference type="CDD" id="cd00498">
    <property type="entry name" value="Hsp33"/>
    <property type="match status" value="1"/>
</dbReference>
<dbReference type="Proteomes" id="UP000249739">
    <property type="component" value="Unassembled WGS sequence"/>
</dbReference>
<dbReference type="Gene3D" id="3.55.30.10">
    <property type="entry name" value="Hsp33 domain"/>
    <property type="match status" value="1"/>
</dbReference>
<reference evidence="6 7" key="1">
    <citation type="submission" date="2017-08" db="EMBL/GenBank/DDBJ databases">
        <title>Infants hospitalized years apart are colonized by the same room-sourced microbial strains.</title>
        <authorList>
            <person name="Brooks B."/>
            <person name="Olm M.R."/>
            <person name="Firek B.A."/>
            <person name="Baker R."/>
            <person name="Thomas B.C."/>
            <person name="Morowitz M.J."/>
            <person name="Banfield J.F."/>
        </authorList>
    </citation>
    <scope>NUCLEOTIDE SEQUENCE [LARGE SCALE GENOMIC DNA]</scope>
    <source>
        <strain evidence="6">S2_006_000_R2_64</strain>
    </source>
</reference>
<accession>A0A2W5FCN8</accession>
<gene>
    <name evidence="6" type="ORF">DI586_11385</name>
</gene>
<dbReference type="GO" id="GO:0042026">
    <property type="term" value="P:protein refolding"/>
    <property type="evidence" value="ECO:0007669"/>
    <property type="project" value="TreeGrafter"/>
</dbReference>
<name>A0A2W5FCN8_9BACT</name>
<evidence type="ECO:0000256" key="5">
    <source>
        <dbReference type="ARBA" id="ARBA00023284"/>
    </source>
</evidence>
<dbReference type="SUPFAM" id="SSF118352">
    <property type="entry name" value="HSP33 redox switch-like"/>
    <property type="match status" value="1"/>
</dbReference>
<dbReference type="InterPro" id="IPR016153">
    <property type="entry name" value="Heat_shock_Hsp33_N"/>
</dbReference>
<dbReference type="AlphaFoldDB" id="A0A2W5FCN8"/>
<dbReference type="EMBL" id="QFOT01000197">
    <property type="protein sequence ID" value="PZP53118.1"/>
    <property type="molecule type" value="Genomic_DNA"/>
</dbReference>
<dbReference type="PANTHER" id="PTHR30111">
    <property type="entry name" value="33 KDA CHAPERONIN"/>
    <property type="match status" value="1"/>
</dbReference>
<proteinExistence type="predicted"/>